<keyword evidence="3" id="KW-1185">Reference proteome</keyword>
<evidence type="ECO:0000313" key="2">
    <source>
        <dbReference type="EMBL" id="GJT23569.1"/>
    </source>
</evidence>
<proteinExistence type="predicted"/>
<name>A0ABQ5CAJ5_9ASTR</name>
<evidence type="ECO:0000313" key="3">
    <source>
        <dbReference type="Proteomes" id="UP001151760"/>
    </source>
</evidence>
<comment type="caution">
    <text evidence="2">The sequence shown here is derived from an EMBL/GenBank/DDBJ whole genome shotgun (WGS) entry which is preliminary data.</text>
</comment>
<dbReference type="EMBL" id="BQNB010014066">
    <property type="protein sequence ID" value="GJT23569.1"/>
    <property type="molecule type" value="Genomic_DNA"/>
</dbReference>
<reference evidence="2" key="2">
    <citation type="submission" date="2022-01" db="EMBL/GenBank/DDBJ databases">
        <authorList>
            <person name="Yamashiro T."/>
            <person name="Shiraishi A."/>
            <person name="Satake H."/>
            <person name="Nakayama K."/>
        </authorList>
    </citation>
    <scope>NUCLEOTIDE SEQUENCE</scope>
</reference>
<sequence length="209" mass="23717">MYSTRSVDFLNGSHIRELVQSGSPRCQEAIGGSIAQTRIDGFMYNIVQESGELGGRLEANKEGVTFVYCIPSQEDQPLEKEHLGVFMAAKYYADAAKENVTLILETTKAFSTGMEILLQVSDQKSSLGMRDAHPDQKQNLIHEGSKRQKTNEALRSVQEQPEEEEKDLSQEDLQQMMMVVPVEEVCDKALQVKYLIINWEVYTEESRKY</sequence>
<accession>A0ABQ5CAJ5</accession>
<protein>
    <submittedName>
        <fullName evidence="2">Uncharacterized protein</fullName>
    </submittedName>
</protein>
<dbReference type="Proteomes" id="UP001151760">
    <property type="component" value="Unassembled WGS sequence"/>
</dbReference>
<organism evidence="2 3">
    <name type="scientific">Tanacetum coccineum</name>
    <dbReference type="NCBI Taxonomy" id="301880"/>
    <lineage>
        <taxon>Eukaryota</taxon>
        <taxon>Viridiplantae</taxon>
        <taxon>Streptophyta</taxon>
        <taxon>Embryophyta</taxon>
        <taxon>Tracheophyta</taxon>
        <taxon>Spermatophyta</taxon>
        <taxon>Magnoliopsida</taxon>
        <taxon>eudicotyledons</taxon>
        <taxon>Gunneridae</taxon>
        <taxon>Pentapetalae</taxon>
        <taxon>asterids</taxon>
        <taxon>campanulids</taxon>
        <taxon>Asterales</taxon>
        <taxon>Asteraceae</taxon>
        <taxon>Asteroideae</taxon>
        <taxon>Anthemideae</taxon>
        <taxon>Anthemidinae</taxon>
        <taxon>Tanacetum</taxon>
    </lineage>
</organism>
<feature type="region of interest" description="Disordered" evidence="1">
    <location>
        <begin position="127"/>
        <end position="169"/>
    </location>
</feature>
<gene>
    <name evidence="2" type="ORF">Tco_0893506</name>
</gene>
<reference evidence="2" key="1">
    <citation type="journal article" date="2022" name="Int. J. Mol. Sci.">
        <title>Draft Genome of Tanacetum Coccineum: Genomic Comparison of Closely Related Tanacetum-Family Plants.</title>
        <authorList>
            <person name="Yamashiro T."/>
            <person name="Shiraishi A."/>
            <person name="Nakayama K."/>
            <person name="Satake H."/>
        </authorList>
    </citation>
    <scope>NUCLEOTIDE SEQUENCE</scope>
</reference>
<evidence type="ECO:0000256" key="1">
    <source>
        <dbReference type="SAM" id="MobiDB-lite"/>
    </source>
</evidence>
<feature type="compositionally biased region" description="Basic and acidic residues" evidence="1">
    <location>
        <begin position="143"/>
        <end position="152"/>
    </location>
</feature>